<dbReference type="GeneID" id="26642244"/>
<gene>
    <name evidence="1" type="ORF">JL_126</name>
</gene>
<organism evidence="1 2">
    <name type="scientific">Bacillus phage JL</name>
    <dbReference type="NCBI Taxonomy" id="1296655"/>
    <lineage>
        <taxon>Viruses</taxon>
        <taxon>Duplodnaviria</taxon>
        <taxon>Heunggongvirae</taxon>
        <taxon>Uroviricota</taxon>
        <taxon>Caudoviricetes</taxon>
        <taxon>Herelleviridae</taxon>
        <taxon>Spounavirinae</taxon>
        <taxon>Siminovitchvirus</taxon>
        <taxon>Siminovitchvirus JL</taxon>
    </lineage>
</organism>
<dbReference type="KEGG" id="vg:26642244"/>
<keyword evidence="2" id="KW-1185">Reference proteome</keyword>
<evidence type="ECO:0000313" key="2">
    <source>
        <dbReference type="Proteomes" id="UP000015092"/>
    </source>
</evidence>
<name>S5MAJ9_9CAUD</name>
<proteinExistence type="predicted"/>
<protein>
    <submittedName>
        <fullName evidence="1">Uncharacterized protein</fullName>
    </submittedName>
</protein>
<dbReference type="OrthoDB" id="36590at10239"/>
<dbReference type="EMBL" id="KC595512">
    <property type="protein sequence ID" value="AGR46799.1"/>
    <property type="molecule type" value="Genomic_DNA"/>
</dbReference>
<dbReference type="Proteomes" id="UP000015092">
    <property type="component" value="Segment"/>
</dbReference>
<accession>S5MAJ9</accession>
<reference evidence="1 2" key="1">
    <citation type="journal article" date="2014" name="Genome Announc.">
        <title>Genome Sequences of Three Novel Bacillus cereus Bacteriophages.</title>
        <authorList>
            <person name="Grose J.H."/>
            <person name="Jensen J.D."/>
            <person name="Merrill B.D."/>
            <person name="Fisher J.N."/>
            <person name="Burnett S.H."/>
            <person name="Breakwell D.P."/>
        </authorList>
    </citation>
    <scope>NUCLEOTIDE SEQUENCE [LARGE SCALE GENOMIC DNA]</scope>
</reference>
<sequence>MNMVRIELNEVRKWSIKRFVETWSNVEDLPAEDWGIKAGLNWVLRKLQMEVFIWEPGEIVIDVPMSIIKECKKEWREHAINAHWNLGYSRAILSVFTVLGLDVRAEDKEEEEEPIEYITNYYNK</sequence>
<evidence type="ECO:0000313" key="1">
    <source>
        <dbReference type="EMBL" id="AGR46799.1"/>
    </source>
</evidence>
<dbReference type="RefSeq" id="YP_009215902.1">
    <property type="nucleotide sequence ID" value="NC_028982.1"/>
</dbReference>